<gene>
    <name evidence="3" type="ORF">KIPB_007183</name>
</gene>
<dbReference type="InterPro" id="IPR000704">
    <property type="entry name" value="Casein_kinase_II_reg-sub"/>
</dbReference>
<comment type="similarity">
    <text evidence="1 2">Belongs to the casein kinase 2 subunit beta family.</text>
</comment>
<dbReference type="InterPro" id="IPR035991">
    <property type="entry name" value="Casein_kinase_II_beta-like"/>
</dbReference>
<sequence length="94" mass="11031">MQAGTLMSTQMMRLYSDEYSDDETVDTDYVSWIENYLSIPGHDILVQVPDSYIEDPFNLQDLRHKIPEYDIALQMILDYDVSIALQMTLDYDVR</sequence>
<proteinExistence type="inferred from homology"/>
<dbReference type="Proteomes" id="UP000265618">
    <property type="component" value="Unassembled WGS sequence"/>
</dbReference>
<evidence type="ECO:0000313" key="3">
    <source>
        <dbReference type="EMBL" id="GIQ85508.1"/>
    </source>
</evidence>
<comment type="caution">
    <text evidence="3">The sequence shown here is derived from an EMBL/GenBank/DDBJ whole genome shotgun (WGS) entry which is preliminary data.</text>
</comment>
<dbReference type="SUPFAM" id="SSF57798">
    <property type="entry name" value="Casein kinase II beta subunit"/>
    <property type="match status" value="1"/>
</dbReference>
<name>A0A9K3D0G4_9EUKA</name>
<comment type="subunit">
    <text evidence="2">Tetramer of two alpha and two beta subunits.</text>
</comment>
<dbReference type="GO" id="GO:0005737">
    <property type="term" value="C:cytoplasm"/>
    <property type="evidence" value="ECO:0007669"/>
    <property type="project" value="TreeGrafter"/>
</dbReference>
<dbReference type="Gene3D" id="1.10.1820.10">
    <property type="entry name" value="protein kinase ck2 holoenzyme, chain C, domain 1"/>
    <property type="match status" value="1"/>
</dbReference>
<dbReference type="PANTHER" id="PTHR11740:SF0">
    <property type="entry name" value="CASEIN KINASE II SUBUNIT BETA"/>
    <property type="match status" value="1"/>
</dbReference>
<organism evidence="3 4">
    <name type="scientific">Kipferlia bialata</name>
    <dbReference type="NCBI Taxonomy" id="797122"/>
    <lineage>
        <taxon>Eukaryota</taxon>
        <taxon>Metamonada</taxon>
        <taxon>Carpediemonas-like organisms</taxon>
        <taxon>Kipferlia</taxon>
    </lineage>
</organism>
<dbReference type="GO" id="GO:0005956">
    <property type="term" value="C:protein kinase CK2 complex"/>
    <property type="evidence" value="ECO:0007669"/>
    <property type="project" value="UniProtKB-UniRule"/>
</dbReference>
<dbReference type="SMART" id="SM01085">
    <property type="entry name" value="CK_II_beta"/>
    <property type="match status" value="1"/>
</dbReference>
<dbReference type="InterPro" id="IPR016149">
    <property type="entry name" value="Casein_kin_II_reg-sub_N"/>
</dbReference>
<evidence type="ECO:0000256" key="1">
    <source>
        <dbReference type="ARBA" id="ARBA00006941"/>
    </source>
</evidence>
<protein>
    <recommendedName>
        <fullName evidence="2">Casein kinase II subunit beta</fullName>
        <shortName evidence="2">CK II beta</shortName>
    </recommendedName>
</protein>
<dbReference type="Pfam" id="PF01214">
    <property type="entry name" value="CK_II_beta"/>
    <property type="match status" value="1"/>
</dbReference>
<keyword evidence="4" id="KW-1185">Reference proteome</keyword>
<evidence type="ECO:0000256" key="2">
    <source>
        <dbReference type="RuleBase" id="RU361268"/>
    </source>
</evidence>
<reference evidence="3 4" key="1">
    <citation type="journal article" date="2018" name="PLoS ONE">
        <title>The draft genome of Kipferlia bialata reveals reductive genome evolution in fornicate parasites.</title>
        <authorList>
            <person name="Tanifuji G."/>
            <person name="Takabayashi S."/>
            <person name="Kume K."/>
            <person name="Takagi M."/>
            <person name="Nakayama T."/>
            <person name="Kamikawa R."/>
            <person name="Inagaki Y."/>
            <person name="Hashimoto T."/>
        </authorList>
    </citation>
    <scope>NUCLEOTIDE SEQUENCE [LARGE SCALE GENOMIC DNA]</scope>
    <source>
        <strain evidence="3">NY0173</strain>
    </source>
</reference>
<dbReference type="AlphaFoldDB" id="A0A9K3D0G4"/>
<accession>A0A9K3D0G4</accession>
<evidence type="ECO:0000313" key="4">
    <source>
        <dbReference type="Proteomes" id="UP000265618"/>
    </source>
</evidence>
<dbReference type="EMBL" id="BDIP01001978">
    <property type="protein sequence ID" value="GIQ85508.1"/>
    <property type="molecule type" value="Genomic_DNA"/>
</dbReference>
<dbReference type="OrthoDB" id="3971593at2759"/>
<dbReference type="GO" id="GO:0019887">
    <property type="term" value="F:protein kinase regulator activity"/>
    <property type="evidence" value="ECO:0007669"/>
    <property type="project" value="InterPro"/>
</dbReference>
<dbReference type="PANTHER" id="PTHR11740">
    <property type="entry name" value="CASEIN KINASE II SUBUNIT BETA"/>
    <property type="match status" value="1"/>
</dbReference>